<dbReference type="AlphaFoldDB" id="A0A2I0JXL6"/>
<dbReference type="GO" id="GO:0047782">
    <property type="term" value="F:coniferin beta-glucosidase activity"/>
    <property type="evidence" value="ECO:0007669"/>
    <property type="project" value="UniProtKB-ARBA"/>
</dbReference>
<sequence length="517" mass="58610">MAFMGNLHLLLSTLVLVIGIILGSRGRAHAISTRYNTSKFNRSSFPEGFIFGTASSSYQYEGAANEGGRGPSIWDTFTHKYPGKILDSSTGDVAVDSYHRYKEDVGIMKDMGLDAYRFSISWSRILPRGKLSGGVNREGIQYYNLLINELLSNGIRPFVTLFHWDLPQALEDEYGGFLSPLIVDDFQDYAEVCFQEFGDRVKHWITLNEPWSYTMGGYGIGLFAPGRCSPWQQLNCTDGDSATEPYRVSHHQLLAHAAAVRLYQQKYQASRKGVIGITLVSQWMVPFSGAKHHQNAATRALDFMLGWFLDPLTSGQYPRTMSSLVGARLPKFSQEQSSLVKGSFDFIGLNYYTANYAAYIPHFNTSNASCLTDSRVNLTTNRDGIPIGPKAASDWLYVYPRGIRDLLLHVKSKYQNPLIYITENGIDELNNSTLPLEQQLADNMRIDFYYRHLSFLRRAIMDGVNVKGYFAWSLLDNFEWSSGYTVRFGINYIDYKDGLKRHPKLSSTWFKSFLRKS</sequence>
<feature type="signal peptide" evidence="5">
    <location>
        <begin position="1"/>
        <end position="30"/>
    </location>
</feature>
<comment type="caution">
    <text evidence="6">The sequence shown here is derived from an EMBL/GenBank/DDBJ whole genome shotgun (WGS) entry which is preliminary data.</text>
</comment>
<evidence type="ECO:0000256" key="3">
    <source>
        <dbReference type="ARBA" id="ARBA00023295"/>
    </source>
</evidence>
<evidence type="ECO:0000256" key="5">
    <source>
        <dbReference type="SAM" id="SignalP"/>
    </source>
</evidence>
<evidence type="ECO:0000256" key="1">
    <source>
        <dbReference type="ARBA" id="ARBA00010838"/>
    </source>
</evidence>
<feature type="chain" id="PRO_5014194589" description="Beta-glucosidase 12-like" evidence="5">
    <location>
        <begin position="31"/>
        <end position="517"/>
    </location>
</feature>
<dbReference type="Proteomes" id="UP000233551">
    <property type="component" value="Unassembled WGS sequence"/>
</dbReference>
<dbReference type="PROSITE" id="PS00653">
    <property type="entry name" value="GLYCOSYL_HYDROL_F1_2"/>
    <property type="match status" value="1"/>
</dbReference>
<dbReference type="PRINTS" id="PR00131">
    <property type="entry name" value="GLHYDRLASE1"/>
</dbReference>
<evidence type="ECO:0008006" key="8">
    <source>
        <dbReference type="Google" id="ProtNLM"/>
    </source>
</evidence>
<dbReference type="Pfam" id="PF00232">
    <property type="entry name" value="Glyco_hydro_1"/>
    <property type="match status" value="1"/>
</dbReference>
<accession>A0A2I0JXL6</accession>
<comment type="similarity">
    <text evidence="1 4">Belongs to the glycosyl hydrolase 1 family.</text>
</comment>
<evidence type="ECO:0000313" key="6">
    <source>
        <dbReference type="EMBL" id="PKI61078.1"/>
    </source>
</evidence>
<proteinExistence type="inferred from homology"/>
<dbReference type="InterPro" id="IPR017853">
    <property type="entry name" value="GH"/>
</dbReference>
<dbReference type="InterPro" id="IPR033132">
    <property type="entry name" value="GH_1_N_CS"/>
</dbReference>
<dbReference type="PANTHER" id="PTHR10353">
    <property type="entry name" value="GLYCOSYL HYDROLASE"/>
    <property type="match status" value="1"/>
</dbReference>
<keyword evidence="5" id="KW-0732">Signal</keyword>
<protein>
    <recommendedName>
        <fullName evidence="8">Beta-glucosidase 12-like</fullName>
    </recommendedName>
</protein>
<dbReference type="EMBL" id="PGOL01001078">
    <property type="protein sequence ID" value="PKI61078.1"/>
    <property type="molecule type" value="Genomic_DNA"/>
</dbReference>
<name>A0A2I0JXL6_PUNGR</name>
<dbReference type="PANTHER" id="PTHR10353:SF137">
    <property type="entry name" value="MYROSINASE 3-RELATED"/>
    <property type="match status" value="1"/>
</dbReference>
<keyword evidence="2" id="KW-0378">Hydrolase</keyword>
<dbReference type="STRING" id="22663.A0A2I0JXL6"/>
<keyword evidence="3" id="KW-0326">Glycosidase</keyword>
<evidence type="ECO:0000256" key="4">
    <source>
        <dbReference type="RuleBase" id="RU003690"/>
    </source>
</evidence>
<reference evidence="6 7" key="1">
    <citation type="submission" date="2017-11" db="EMBL/GenBank/DDBJ databases">
        <title>De-novo sequencing of pomegranate (Punica granatum L.) genome.</title>
        <authorList>
            <person name="Akparov Z."/>
            <person name="Amiraslanov A."/>
            <person name="Hajiyeva S."/>
            <person name="Abbasov M."/>
            <person name="Kaur K."/>
            <person name="Hamwieh A."/>
            <person name="Solovyev V."/>
            <person name="Salamov A."/>
            <person name="Braich B."/>
            <person name="Kosarev P."/>
            <person name="Mahmoud A."/>
            <person name="Hajiyev E."/>
            <person name="Babayeva S."/>
            <person name="Izzatullayeva V."/>
            <person name="Mammadov A."/>
            <person name="Mammadov A."/>
            <person name="Sharifova S."/>
            <person name="Ojaghi J."/>
            <person name="Eynullazada K."/>
            <person name="Bayramov B."/>
            <person name="Abdulazimova A."/>
            <person name="Shahmuradov I."/>
        </authorList>
    </citation>
    <scope>NUCLEOTIDE SEQUENCE [LARGE SCALE GENOMIC DNA]</scope>
    <source>
        <strain evidence="7">cv. AG2017</strain>
        <tissue evidence="6">Leaf</tissue>
    </source>
</reference>
<organism evidence="6 7">
    <name type="scientific">Punica granatum</name>
    <name type="common">Pomegranate</name>
    <dbReference type="NCBI Taxonomy" id="22663"/>
    <lineage>
        <taxon>Eukaryota</taxon>
        <taxon>Viridiplantae</taxon>
        <taxon>Streptophyta</taxon>
        <taxon>Embryophyta</taxon>
        <taxon>Tracheophyta</taxon>
        <taxon>Spermatophyta</taxon>
        <taxon>Magnoliopsida</taxon>
        <taxon>eudicotyledons</taxon>
        <taxon>Gunneridae</taxon>
        <taxon>Pentapetalae</taxon>
        <taxon>rosids</taxon>
        <taxon>malvids</taxon>
        <taxon>Myrtales</taxon>
        <taxon>Lythraceae</taxon>
        <taxon>Punica</taxon>
    </lineage>
</organism>
<evidence type="ECO:0000313" key="7">
    <source>
        <dbReference type="Proteomes" id="UP000233551"/>
    </source>
</evidence>
<keyword evidence="7" id="KW-1185">Reference proteome</keyword>
<gene>
    <name evidence="6" type="ORF">CRG98_018523</name>
</gene>
<dbReference type="Gene3D" id="3.20.20.80">
    <property type="entry name" value="Glycosidases"/>
    <property type="match status" value="1"/>
</dbReference>
<dbReference type="InterPro" id="IPR001360">
    <property type="entry name" value="Glyco_hydro_1"/>
</dbReference>
<dbReference type="GO" id="GO:0005975">
    <property type="term" value="P:carbohydrate metabolic process"/>
    <property type="evidence" value="ECO:0007669"/>
    <property type="project" value="InterPro"/>
</dbReference>
<dbReference type="FunFam" id="3.20.20.80:FF:000020">
    <property type="entry name" value="Beta-glucosidase 12"/>
    <property type="match status" value="1"/>
</dbReference>
<evidence type="ECO:0000256" key="2">
    <source>
        <dbReference type="ARBA" id="ARBA00022801"/>
    </source>
</evidence>
<dbReference type="SUPFAM" id="SSF51445">
    <property type="entry name" value="(Trans)glycosidases"/>
    <property type="match status" value="1"/>
</dbReference>